<dbReference type="InterPro" id="IPR017853">
    <property type="entry name" value="GH"/>
</dbReference>
<evidence type="ECO:0000256" key="1">
    <source>
        <dbReference type="ARBA" id="ARBA00009809"/>
    </source>
</evidence>
<dbReference type="RefSeq" id="WP_123272171.1">
    <property type="nucleotide sequence ID" value="NZ_RJJQ01000016.1"/>
</dbReference>
<dbReference type="InterPro" id="IPR001944">
    <property type="entry name" value="Glycoside_Hdrlase_35"/>
</dbReference>
<dbReference type="InterPro" id="IPR019801">
    <property type="entry name" value="Glyco_hydro_35_CS"/>
</dbReference>
<dbReference type="AlphaFoldDB" id="A0A3M9M4D1"/>
<evidence type="ECO:0000313" key="10">
    <source>
        <dbReference type="Proteomes" id="UP000271678"/>
    </source>
</evidence>
<feature type="domain" description="Beta-galactosidase 1-like first all-beta" evidence="7">
    <location>
        <begin position="363"/>
        <end position="472"/>
    </location>
</feature>
<dbReference type="GO" id="GO:0004565">
    <property type="term" value="F:beta-galactosidase activity"/>
    <property type="evidence" value="ECO:0007669"/>
    <property type="project" value="InterPro"/>
</dbReference>
<feature type="active site" description="Proton donor" evidence="4">
    <location>
        <position position="152"/>
    </location>
</feature>
<dbReference type="PANTHER" id="PTHR23421">
    <property type="entry name" value="BETA-GALACTOSIDASE RELATED"/>
    <property type="match status" value="1"/>
</dbReference>
<dbReference type="PIRSF" id="PIRSF006336">
    <property type="entry name" value="B-gal"/>
    <property type="match status" value="1"/>
</dbReference>
<dbReference type="EMBL" id="RJJQ01000016">
    <property type="protein sequence ID" value="RNI20414.1"/>
    <property type="molecule type" value="Genomic_DNA"/>
</dbReference>
<gene>
    <name evidence="9" type="ORF">EFY87_14335</name>
</gene>
<evidence type="ECO:0000259" key="8">
    <source>
        <dbReference type="Pfam" id="PF21467"/>
    </source>
</evidence>
<evidence type="ECO:0000259" key="7">
    <source>
        <dbReference type="Pfam" id="PF21317"/>
    </source>
</evidence>
<dbReference type="InterPro" id="IPR008979">
    <property type="entry name" value="Galactose-bd-like_sf"/>
</dbReference>
<dbReference type="InterPro" id="IPR048913">
    <property type="entry name" value="BetaGal_gal-bd"/>
</dbReference>
<dbReference type="InterPro" id="IPR048912">
    <property type="entry name" value="BetaGal1-like_ABD1"/>
</dbReference>
<dbReference type="Pfam" id="PF01301">
    <property type="entry name" value="Glyco_hydro_35"/>
    <property type="match status" value="1"/>
</dbReference>
<evidence type="ECO:0000256" key="4">
    <source>
        <dbReference type="PIRSR" id="PIRSR006336-1"/>
    </source>
</evidence>
<dbReference type="Pfam" id="PF21317">
    <property type="entry name" value="BetaGal_ABD_1"/>
    <property type="match status" value="1"/>
</dbReference>
<dbReference type="OrthoDB" id="9813184at2"/>
<comment type="similarity">
    <text evidence="1">Belongs to the glycosyl hydrolase 35 family.</text>
</comment>
<sequence>MNASEPSFATPILSGALHYFRVHPDQWADRVQRCRAMGLTTIETYVAWNFHEPRRGERDFSGWRDLEAFIGVVADHGMQLIVRPGPYICAEWDFGGLPAWLLADLRDTSQIRCSEPKFLALVDDWFDDLIPRLARHQVTQGGPIVALQVENEYGSYGSDTAYLRHLRDGMAARGIDVPFFTSDGPEPVMLLGGTIDGVWATANFGGDAVANVRVLQDFGTRGPLMCMEFWNGWFDHWGEQHHRREPAEAASVLRDLLDAGASVNFYMAHGGTNFGGYAGANLEGDIYQPTTTSYDYDAPIGEAGELTEKFRAFRSVIAERTGVTPPEPPRDAERLSPQRVSVHGGSVLPSLRGAGRHTSGPLPVSMEDLGEPDGVMHYRTRLRGPLADAELTLGAVHDRAYVRACGDLVATVERNDPRPVLLQIPAGGLDLEIVVECFGRVNYGTGTPDRKGLLGPVRLGLRFVHDWTTRHLSFAELADLAVDEAADETLPWLGTASVTVDNPADGFVAPAGWGSGVLWLNGFCLGRYRSDGPQRTLYAPAPLWQAGENELRILEFATPGRDLEIRDRPDLGA</sequence>
<evidence type="ECO:0000256" key="3">
    <source>
        <dbReference type="ARBA" id="ARBA00023295"/>
    </source>
</evidence>
<dbReference type="Gene3D" id="2.60.120.260">
    <property type="entry name" value="Galactose-binding domain-like"/>
    <property type="match status" value="2"/>
</dbReference>
<dbReference type="InterPro" id="IPR026283">
    <property type="entry name" value="B-gal_1-like"/>
</dbReference>
<reference evidence="9 10" key="1">
    <citation type="submission" date="2018-11" db="EMBL/GenBank/DDBJ databases">
        <title>Draft genome of Simplicispira Flexivirga sp. BO-16.</title>
        <authorList>
            <person name="Im W.T."/>
        </authorList>
    </citation>
    <scope>NUCLEOTIDE SEQUENCE [LARGE SCALE GENOMIC DNA]</scope>
    <source>
        <strain evidence="9 10">BO-16</strain>
    </source>
</reference>
<dbReference type="SUPFAM" id="SSF49785">
    <property type="entry name" value="Galactose-binding domain-like"/>
    <property type="match status" value="1"/>
</dbReference>
<feature type="domain" description="Glycoside hydrolase 35 catalytic" evidence="6">
    <location>
        <begin position="12"/>
        <end position="318"/>
    </location>
</feature>
<evidence type="ECO:0000259" key="6">
    <source>
        <dbReference type="Pfam" id="PF01301"/>
    </source>
</evidence>
<dbReference type="Pfam" id="PF21467">
    <property type="entry name" value="BetaGal_gal-bd"/>
    <property type="match status" value="1"/>
</dbReference>
<dbReference type="Gene3D" id="3.20.20.80">
    <property type="entry name" value="Glycosidases"/>
    <property type="match status" value="1"/>
</dbReference>
<dbReference type="InterPro" id="IPR031330">
    <property type="entry name" value="Gly_Hdrlase_35_cat"/>
</dbReference>
<dbReference type="PRINTS" id="PR00742">
    <property type="entry name" value="GLHYDRLASE35"/>
</dbReference>
<dbReference type="Proteomes" id="UP000271678">
    <property type="component" value="Unassembled WGS sequence"/>
</dbReference>
<dbReference type="SUPFAM" id="SSF51445">
    <property type="entry name" value="(Trans)glycosidases"/>
    <property type="match status" value="1"/>
</dbReference>
<keyword evidence="10" id="KW-1185">Reference proteome</keyword>
<keyword evidence="2" id="KW-0378">Hydrolase</keyword>
<evidence type="ECO:0000256" key="5">
    <source>
        <dbReference type="SAM" id="MobiDB-lite"/>
    </source>
</evidence>
<feature type="domain" description="Beta-galactosidase galactose-binding" evidence="8">
    <location>
        <begin position="496"/>
        <end position="549"/>
    </location>
</feature>
<feature type="active site" description="Nucleophile" evidence="4">
    <location>
        <position position="228"/>
    </location>
</feature>
<organism evidence="9 10">
    <name type="scientific">Flexivirga caeni</name>
    <dbReference type="NCBI Taxonomy" id="2294115"/>
    <lineage>
        <taxon>Bacteria</taxon>
        <taxon>Bacillati</taxon>
        <taxon>Actinomycetota</taxon>
        <taxon>Actinomycetes</taxon>
        <taxon>Micrococcales</taxon>
        <taxon>Dermacoccaceae</taxon>
        <taxon>Flexivirga</taxon>
    </lineage>
</organism>
<proteinExistence type="inferred from homology"/>
<evidence type="ECO:0000313" key="9">
    <source>
        <dbReference type="EMBL" id="RNI20414.1"/>
    </source>
</evidence>
<evidence type="ECO:0000256" key="2">
    <source>
        <dbReference type="ARBA" id="ARBA00022801"/>
    </source>
</evidence>
<protein>
    <submittedName>
        <fullName evidence="9">Beta-galactosidase</fullName>
    </submittedName>
</protein>
<comment type="caution">
    <text evidence="9">The sequence shown here is derived from an EMBL/GenBank/DDBJ whole genome shotgun (WGS) entry which is preliminary data.</text>
</comment>
<dbReference type="PROSITE" id="PS01182">
    <property type="entry name" value="GLYCOSYL_HYDROL_F35"/>
    <property type="match status" value="1"/>
</dbReference>
<keyword evidence="3" id="KW-0326">Glycosidase</keyword>
<name>A0A3M9M4D1_9MICO</name>
<accession>A0A3M9M4D1</accession>
<feature type="region of interest" description="Disordered" evidence="5">
    <location>
        <begin position="321"/>
        <end position="369"/>
    </location>
</feature>
<dbReference type="GO" id="GO:0005975">
    <property type="term" value="P:carbohydrate metabolic process"/>
    <property type="evidence" value="ECO:0007669"/>
    <property type="project" value="InterPro"/>
</dbReference>